<evidence type="ECO:0000313" key="9">
    <source>
        <dbReference type="Proteomes" id="UP001232750"/>
    </source>
</evidence>
<feature type="transmembrane region" description="Helical" evidence="6">
    <location>
        <begin position="469"/>
        <end position="489"/>
    </location>
</feature>
<keyword evidence="4 6" id="KW-1133">Transmembrane helix</keyword>
<dbReference type="NCBIfam" id="TIGR00361">
    <property type="entry name" value="ComEC_Rec2"/>
    <property type="match status" value="1"/>
</dbReference>
<dbReference type="InterPro" id="IPR004477">
    <property type="entry name" value="ComEC_N"/>
</dbReference>
<comment type="caution">
    <text evidence="8">The sequence shown here is derived from an EMBL/GenBank/DDBJ whole genome shotgun (WGS) entry which is preliminary data.</text>
</comment>
<dbReference type="NCBIfam" id="TIGR00360">
    <property type="entry name" value="ComEC_N-term"/>
    <property type="match status" value="1"/>
</dbReference>
<dbReference type="RefSeq" id="WP_283830613.1">
    <property type="nucleotide sequence ID" value="NZ_JASJEU010000003.1"/>
</dbReference>
<feature type="transmembrane region" description="Helical" evidence="6">
    <location>
        <begin position="409"/>
        <end position="431"/>
    </location>
</feature>
<dbReference type="Pfam" id="PF00753">
    <property type="entry name" value="Lactamase_B"/>
    <property type="match status" value="1"/>
</dbReference>
<dbReference type="InterPro" id="IPR035681">
    <property type="entry name" value="ComA-like_MBL"/>
</dbReference>
<sequence>MDEHSHAEDPIRPSIPPLLAVGLGLWAACAAMFAVGRVQDMAVCVMEGVAFCAAACGAMAFLWRFRGALIWCVLTGALAGAACGCAGAAALHTVQHDVAAQPATILRFEALEDATPGLYGSQGTARARLPDGRAVDVRLSFEKDSYAPRYGEVFEAAVSLAPPSEKSADYCWRTGVAAEARARDVRPLERTDALGALTSLRSRALDVLSAQGSEGAAVLQALVCGSRAALNETDINQAFKVAGLAHLVAVSGAHLVIVCSLAAAVLRALRAPRVFSIAAQVAFILCFLALSAAPVSAVRAALMTLCGLGSFFARRRSASASALGACMVGAVVLNPATALSVSFALSALSTLGIVLFVPLASAWIRRCVPRLPRFATDALALTVASSVVAQPLAVALFSQLSLISPLANVVTAPLFAPVCGLGLAAALAGALVPGAAPFLLVPAEGGAEALCALVRLVAEVPYASIPVNLPLGVAFALTVVGMVALWVVWPQARARVVGVLAGVLVAVFALVVIIIPRTAGNEIVMLDVGQGDAFLIRSGPAAVLVDTGNKDNLLREALARHGVLHLDALVITHGDDDHCGSLESLKGVVQVDSVLLARDALSCGCAACASLRTSAEALVGEGNVEGLTAGDKIRAGAFNLDVVWPEHFQDEGGNADSVCLLARADVDADGVTDWTTLFTGDAEHDQLQEMVDKGSVGHVDVLKVGHHGSKNALTPELAQALTPRLALVSAGAGNRYGHPAPVTLETLQEVGAQILRTDEEGDVSCILQPDGIRVETLR</sequence>
<feature type="domain" description="Metallo-beta-lactamase" evidence="7">
    <location>
        <begin position="530"/>
        <end position="732"/>
    </location>
</feature>
<evidence type="ECO:0000256" key="1">
    <source>
        <dbReference type="ARBA" id="ARBA00004651"/>
    </source>
</evidence>
<feature type="transmembrane region" description="Helical" evidence="6">
    <location>
        <begin position="496"/>
        <end position="515"/>
    </location>
</feature>
<dbReference type="PANTHER" id="PTHR30619:SF7">
    <property type="entry name" value="BETA-LACTAMASE DOMAIN PROTEIN"/>
    <property type="match status" value="1"/>
</dbReference>
<evidence type="ECO:0000256" key="4">
    <source>
        <dbReference type="ARBA" id="ARBA00022989"/>
    </source>
</evidence>
<keyword evidence="2" id="KW-1003">Cell membrane</keyword>
<comment type="subcellular location">
    <subcellularLocation>
        <location evidence="1">Cell membrane</location>
        <topology evidence="1">Multi-pass membrane protein</topology>
    </subcellularLocation>
</comment>
<dbReference type="EMBL" id="JASJEU010000003">
    <property type="protein sequence ID" value="MDJ1649281.1"/>
    <property type="molecule type" value="Genomic_DNA"/>
</dbReference>
<dbReference type="SUPFAM" id="SSF56281">
    <property type="entry name" value="Metallo-hydrolase/oxidoreductase"/>
    <property type="match status" value="1"/>
</dbReference>
<keyword evidence="5 6" id="KW-0472">Membrane</keyword>
<reference evidence="8 9" key="1">
    <citation type="submission" date="2023-05" db="EMBL/GenBank/DDBJ databases">
        <title>Gordonibacter KGMB12511T sp. nov., isolated from faeces of healthy Korean.</title>
        <authorList>
            <person name="Kim H.S."/>
            <person name="Kim J.-S."/>
            <person name="Suh M.K."/>
            <person name="Eom M.K."/>
            <person name="Do H.E."/>
            <person name="Lee J.-S."/>
        </authorList>
    </citation>
    <scope>NUCLEOTIDE SEQUENCE [LARGE SCALE GENOMIC DNA]</scope>
    <source>
        <strain evidence="8 9">KGMB12511</strain>
    </source>
</reference>
<proteinExistence type="predicted"/>
<feature type="transmembrane region" description="Helical" evidence="6">
    <location>
        <begin position="244"/>
        <end position="265"/>
    </location>
</feature>
<evidence type="ECO:0000259" key="7">
    <source>
        <dbReference type="SMART" id="SM00849"/>
    </source>
</evidence>
<evidence type="ECO:0000313" key="8">
    <source>
        <dbReference type="EMBL" id="MDJ1649281.1"/>
    </source>
</evidence>
<dbReference type="InterPro" id="IPR052159">
    <property type="entry name" value="Competence_DNA_uptake"/>
</dbReference>
<feature type="transmembrane region" description="Helical" evidence="6">
    <location>
        <begin position="68"/>
        <end position="91"/>
    </location>
</feature>
<feature type="transmembrane region" description="Helical" evidence="6">
    <location>
        <begin position="15"/>
        <end position="35"/>
    </location>
</feature>
<dbReference type="CDD" id="cd07731">
    <property type="entry name" value="ComA-like_MBL-fold"/>
    <property type="match status" value="1"/>
</dbReference>
<evidence type="ECO:0000256" key="5">
    <source>
        <dbReference type="ARBA" id="ARBA00023136"/>
    </source>
</evidence>
<accession>A0ABT7DIC9</accession>
<dbReference type="InterPro" id="IPR004797">
    <property type="entry name" value="Competence_ComEC/Rec2"/>
</dbReference>
<protein>
    <submittedName>
        <fullName evidence="8">DNA internalization-related competence protein ComEC/Rec2</fullName>
    </submittedName>
</protein>
<dbReference type="Gene3D" id="3.60.15.10">
    <property type="entry name" value="Ribonuclease Z/Hydroxyacylglutathione hydrolase-like"/>
    <property type="match status" value="1"/>
</dbReference>
<feature type="transmembrane region" description="Helical" evidence="6">
    <location>
        <begin position="42"/>
        <end position="62"/>
    </location>
</feature>
<name>A0ABT7DIC9_9ACTN</name>
<dbReference type="Proteomes" id="UP001232750">
    <property type="component" value="Unassembled WGS sequence"/>
</dbReference>
<gene>
    <name evidence="8" type="ORF">QNJ86_00555</name>
</gene>
<dbReference type="InterPro" id="IPR036866">
    <property type="entry name" value="RibonucZ/Hydroxyglut_hydro"/>
</dbReference>
<feature type="transmembrane region" description="Helical" evidence="6">
    <location>
        <begin position="343"/>
        <end position="364"/>
    </location>
</feature>
<dbReference type="InterPro" id="IPR001279">
    <property type="entry name" value="Metallo-B-lactamas"/>
</dbReference>
<keyword evidence="9" id="KW-1185">Reference proteome</keyword>
<dbReference type="PANTHER" id="PTHR30619">
    <property type="entry name" value="DNA INTERNALIZATION/COMPETENCE PROTEIN COMEC/REC2"/>
    <property type="match status" value="1"/>
</dbReference>
<evidence type="ECO:0000256" key="6">
    <source>
        <dbReference type="SAM" id="Phobius"/>
    </source>
</evidence>
<dbReference type="Pfam" id="PF03772">
    <property type="entry name" value="Competence"/>
    <property type="match status" value="1"/>
</dbReference>
<keyword evidence="3 6" id="KW-0812">Transmembrane</keyword>
<evidence type="ECO:0000256" key="2">
    <source>
        <dbReference type="ARBA" id="ARBA00022475"/>
    </source>
</evidence>
<evidence type="ECO:0000256" key="3">
    <source>
        <dbReference type="ARBA" id="ARBA00022692"/>
    </source>
</evidence>
<dbReference type="SMART" id="SM00849">
    <property type="entry name" value="Lactamase_B"/>
    <property type="match status" value="1"/>
</dbReference>
<feature type="transmembrane region" description="Helical" evidence="6">
    <location>
        <begin position="277"/>
        <end position="298"/>
    </location>
</feature>
<organism evidence="8 9">
    <name type="scientific">Gordonibacter faecis</name>
    <dbReference type="NCBI Taxonomy" id="3047475"/>
    <lineage>
        <taxon>Bacteria</taxon>
        <taxon>Bacillati</taxon>
        <taxon>Actinomycetota</taxon>
        <taxon>Coriobacteriia</taxon>
        <taxon>Eggerthellales</taxon>
        <taxon>Eggerthellaceae</taxon>
        <taxon>Gordonibacter</taxon>
    </lineage>
</organism>
<feature type="transmembrane region" description="Helical" evidence="6">
    <location>
        <begin position="318"/>
        <end position="337"/>
    </location>
</feature>